<dbReference type="OMA" id="HTRSHVN"/>
<keyword evidence="18" id="KW-0833">Ubl conjugation pathway</keyword>
<dbReference type="PANTHER" id="PTHR10625">
    <property type="entry name" value="HISTONE DEACETYLASE HDAC1-RELATED"/>
    <property type="match status" value="1"/>
</dbReference>
<evidence type="ECO:0000256" key="1">
    <source>
        <dbReference type="ARBA" id="ARBA00001947"/>
    </source>
</evidence>
<dbReference type="OrthoDB" id="424012at2759"/>
<dbReference type="InterPro" id="IPR023801">
    <property type="entry name" value="His_deacetylse_dom"/>
</dbReference>
<evidence type="ECO:0000256" key="33">
    <source>
        <dbReference type="ARBA" id="ARBA00082852"/>
    </source>
</evidence>
<dbReference type="FunFam" id="3.30.40.10:FF:000342">
    <property type="entry name" value="Histone deacetylase 6"/>
    <property type="match status" value="1"/>
</dbReference>
<evidence type="ECO:0000256" key="31">
    <source>
        <dbReference type="ARBA" id="ARBA00050910"/>
    </source>
</evidence>
<feature type="non-terminal residue" evidence="36">
    <location>
        <position position="970"/>
    </location>
</feature>
<dbReference type="GO" id="GO:0030424">
    <property type="term" value="C:axon"/>
    <property type="evidence" value="ECO:0007669"/>
    <property type="project" value="UniProtKB-SubCell"/>
</dbReference>
<dbReference type="InterPro" id="IPR023696">
    <property type="entry name" value="Ureohydrolase_dom_sf"/>
</dbReference>
<evidence type="ECO:0000256" key="7">
    <source>
        <dbReference type="ARBA" id="ARBA00004489"/>
    </source>
</evidence>
<evidence type="ECO:0000256" key="3">
    <source>
        <dbReference type="ARBA" id="ARBA00004123"/>
    </source>
</evidence>
<comment type="subcellular location">
    <subcellularLocation>
        <location evidence="7">Cell projection</location>
        <location evidence="7">Axon</location>
    </subcellularLocation>
    <subcellularLocation>
        <location evidence="4">Cell projection</location>
        <location evidence="4">Dendrite</location>
    </subcellularLocation>
    <subcellularLocation>
        <location evidence="2">Cytoplasm</location>
        <location evidence="2">Cytoskeleton</location>
        <location evidence="2">Cilium basal body</location>
    </subcellularLocation>
    <subcellularLocation>
        <location evidence="5">Cytoplasm</location>
        <location evidence="5">Cytoskeleton</location>
        <location evidence="5">Microtubule organizing center</location>
        <location evidence="5">Centrosome</location>
    </subcellularLocation>
    <subcellularLocation>
        <location evidence="3">Nucleus</location>
    </subcellularLocation>
    <subcellularLocation>
        <location evidence="6">Perikaryon</location>
    </subcellularLocation>
</comment>
<evidence type="ECO:0000256" key="10">
    <source>
        <dbReference type="ARBA" id="ARBA00022481"/>
    </source>
</evidence>
<dbReference type="InterPro" id="IPR037138">
    <property type="entry name" value="His_deacetylse_dom_sf"/>
</dbReference>
<evidence type="ECO:0000256" key="8">
    <source>
        <dbReference type="ARBA" id="ARBA00004906"/>
    </source>
</evidence>
<dbReference type="Pfam" id="PF02148">
    <property type="entry name" value="zf-UBP"/>
    <property type="match status" value="1"/>
</dbReference>
<organism evidence="36 37">
    <name type="scientific">Stegodyphus mimosarum</name>
    <name type="common">African social velvet spider</name>
    <dbReference type="NCBI Taxonomy" id="407821"/>
    <lineage>
        <taxon>Eukaryota</taxon>
        <taxon>Metazoa</taxon>
        <taxon>Ecdysozoa</taxon>
        <taxon>Arthropoda</taxon>
        <taxon>Chelicerata</taxon>
        <taxon>Arachnida</taxon>
        <taxon>Araneae</taxon>
        <taxon>Araneomorphae</taxon>
        <taxon>Entelegynae</taxon>
        <taxon>Eresoidea</taxon>
        <taxon>Eresidae</taxon>
        <taxon>Stegodyphus</taxon>
    </lineage>
</organism>
<dbReference type="GO" id="GO:0008270">
    <property type="term" value="F:zinc ion binding"/>
    <property type="evidence" value="ECO:0007669"/>
    <property type="project" value="UniProtKB-KW"/>
</dbReference>
<evidence type="ECO:0000256" key="23">
    <source>
        <dbReference type="ARBA" id="ARBA00023015"/>
    </source>
</evidence>
<proteinExistence type="inferred from homology"/>
<keyword evidence="25" id="KW-0009">Actin-binding</keyword>
<evidence type="ECO:0000256" key="34">
    <source>
        <dbReference type="PROSITE-ProRule" id="PRU00502"/>
    </source>
</evidence>
<evidence type="ECO:0000256" key="21">
    <source>
        <dbReference type="ARBA" id="ARBA00022843"/>
    </source>
</evidence>
<gene>
    <name evidence="36" type="ORF">X975_15832</name>
</gene>
<evidence type="ECO:0000256" key="26">
    <source>
        <dbReference type="ARBA" id="ARBA00023212"/>
    </source>
</evidence>
<dbReference type="STRING" id="407821.A0A087UT21"/>
<keyword evidence="21" id="KW-0832">Ubl conjugation</keyword>
<dbReference type="Proteomes" id="UP000054359">
    <property type="component" value="Unassembled WGS sequence"/>
</dbReference>
<evidence type="ECO:0000256" key="14">
    <source>
        <dbReference type="ARBA" id="ARBA00022679"/>
    </source>
</evidence>
<comment type="catalytic activity">
    <reaction evidence="31">
        <text>N(6)-acetyl-L-lysyl-[alpha-tubulin] + H2O = L-lysyl-[alpha-tubulin] + acetate</text>
        <dbReference type="Rhea" id="RHEA:21548"/>
        <dbReference type="Rhea" id="RHEA-COMP:11278"/>
        <dbReference type="Rhea" id="RHEA-COMP:11279"/>
        <dbReference type="ChEBI" id="CHEBI:15377"/>
        <dbReference type="ChEBI" id="CHEBI:29969"/>
        <dbReference type="ChEBI" id="CHEBI:30089"/>
        <dbReference type="ChEBI" id="CHEBI:61930"/>
    </reaction>
    <physiologicalReaction direction="left-to-right" evidence="31">
        <dbReference type="Rhea" id="RHEA:21549"/>
    </physiologicalReaction>
</comment>
<evidence type="ECO:0000256" key="32">
    <source>
        <dbReference type="ARBA" id="ARBA00068733"/>
    </source>
</evidence>
<comment type="catalytic activity">
    <reaction evidence="30">
        <text>N(6)-acetyl-L-lysyl-[protein] + H2O = L-lysyl-[protein] + acetate</text>
        <dbReference type="Rhea" id="RHEA:58108"/>
        <dbReference type="Rhea" id="RHEA-COMP:9752"/>
        <dbReference type="Rhea" id="RHEA-COMP:10731"/>
        <dbReference type="ChEBI" id="CHEBI:15377"/>
        <dbReference type="ChEBI" id="CHEBI:29969"/>
        <dbReference type="ChEBI" id="CHEBI:30089"/>
        <dbReference type="ChEBI" id="CHEBI:61930"/>
    </reaction>
    <physiologicalReaction direction="left-to-right" evidence="30">
        <dbReference type="Rhea" id="RHEA:58109"/>
    </physiologicalReaction>
</comment>
<evidence type="ECO:0000256" key="2">
    <source>
        <dbReference type="ARBA" id="ARBA00004120"/>
    </source>
</evidence>
<dbReference type="Gene3D" id="3.30.40.10">
    <property type="entry name" value="Zinc/RING finger domain, C3HC4 (zinc finger)"/>
    <property type="match status" value="1"/>
</dbReference>
<dbReference type="GO" id="GO:0000118">
    <property type="term" value="C:histone deacetylase complex"/>
    <property type="evidence" value="ECO:0007669"/>
    <property type="project" value="TreeGrafter"/>
</dbReference>
<evidence type="ECO:0000256" key="17">
    <source>
        <dbReference type="ARBA" id="ARBA00022771"/>
    </source>
</evidence>
<evidence type="ECO:0000256" key="28">
    <source>
        <dbReference type="ARBA" id="ARBA00023273"/>
    </source>
</evidence>
<keyword evidence="12" id="KW-0678">Repressor</keyword>
<dbReference type="GO" id="GO:0141221">
    <property type="term" value="F:histone deacetylase activity, hydrolytic mechanism"/>
    <property type="evidence" value="ECO:0007669"/>
    <property type="project" value="UniProtKB-EC"/>
</dbReference>
<dbReference type="GO" id="GO:0016740">
    <property type="term" value="F:transferase activity"/>
    <property type="evidence" value="ECO:0007669"/>
    <property type="project" value="UniProtKB-KW"/>
</dbReference>
<dbReference type="PRINTS" id="PR01270">
    <property type="entry name" value="HDASUPER"/>
</dbReference>
<keyword evidence="14" id="KW-0808">Transferase</keyword>
<evidence type="ECO:0000256" key="22">
    <source>
        <dbReference type="ARBA" id="ARBA00022853"/>
    </source>
</evidence>
<keyword evidence="20" id="KW-0862">Zinc</keyword>
<keyword evidence="22" id="KW-0156">Chromatin regulator</keyword>
<evidence type="ECO:0000256" key="12">
    <source>
        <dbReference type="ARBA" id="ARBA00022491"/>
    </source>
</evidence>
<dbReference type="InterPro" id="IPR000286">
    <property type="entry name" value="HDACs"/>
</dbReference>
<reference evidence="36 37" key="1">
    <citation type="submission" date="2013-11" db="EMBL/GenBank/DDBJ databases">
        <title>Genome sequencing of Stegodyphus mimosarum.</title>
        <authorList>
            <person name="Bechsgaard J."/>
        </authorList>
    </citation>
    <scope>NUCLEOTIDE SEQUENCE [LARGE SCALE GENOMIC DNA]</scope>
</reference>
<dbReference type="GO" id="GO:0043204">
    <property type="term" value="C:perikaryon"/>
    <property type="evidence" value="ECO:0007669"/>
    <property type="project" value="UniProtKB-SubCell"/>
</dbReference>
<dbReference type="GO" id="GO:0040029">
    <property type="term" value="P:epigenetic regulation of gene expression"/>
    <property type="evidence" value="ECO:0007669"/>
    <property type="project" value="TreeGrafter"/>
</dbReference>
<dbReference type="InterPro" id="IPR001607">
    <property type="entry name" value="Znf_UBP"/>
</dbReference>
<evidence type="ECO:0000313" key="37">
    <source>
        <dbReference type="Proteomes" id="UP000054359"/>
    </source>
</evidence>
<evidence type="ECO:0000256" key="5">
    <source>
        <dbReference type="ARBA" id="ARBA00004300"/>
    </source>
</evidence>
<dbReference type="Gene3D" id="3.40.800.20">
    <property type="entry name" value="Histone deacetylase domain"/>
    <property type="match status" value="2"/>
</dbReference>
<dbReference type="SUPFAM" id="SSF57850">
    <property type="entry name" value="RING/U-box"/>
    <property type="match status" value="1"/>
</dbReference>
<dbReference type="EMBL" id="KK121464">
    <property type="protein sequence ID" value="KFM80510.1"/>
    <property type="molecule type" value="Genomic_DNA"/>
</dbReference>
<evidence type="ECO:0000256" key="27">
    <source>
        <dbReference type="ARBA" id="ARBA00023242"/>
    </source>
</evidence>
<protein>
    <recommendedName>
        <fullName evidence="32">Protein deacetylase HDAC6</fullName>
    </recommendedName>
    <alternativeName>
        <fullName evidence="33">Tubulin-lysine deacetylase HDAC6</fullName>
    </alternativeName>
</protein>
<evidence type="ECO:0000256" key="19">
    <source>
        <dbReference type="ARBA" id="ARBA00022801"/>
    </source>
</evidence>
<comment type="cofactor">
    <cofactor evidence="1">
        <name>Zn(2+)</name>
        <dbReference type="ChEBI" id="CHEBI:29105"/>
    </cofactor>
</comment>
<evidence type="ECO:0000256" key="25">
    <source>
        <dbReference type="ARBA" id="ARBA00023203"/>
    </source>
</evidence>
<dbReference type="PROSITE" id="PS50271">
    <property type="entry name" value="ZF_UBP"/>
    <property type="match status" value="1"/>
</dbReference>
<keyword evidence="11" id="KW-0963">Cytoplasm</keyword>
<evidence type="ECO:0000256" key="30">
    <source>
        <dbReference type="ARBA" id="ARBA00049136"/>
    </source>
</evidence>
<keyword evidence="19" id="KW-0378">Hydrolase</keyword>
<accession>A0A087UT21</accession>
<keyword evidence="13" id="KW-0597">Phosphoprotein</keyword>
<keyword evidence="10" id="KW-0488">Methylation</keyword>
<dbReference type="GO" id="GO:0032886">
    <property type="term" value="P:regulation of microtubule-based process"/>
    <property type="evidence" value="ECO:0007669"/>
    <property type="project" value="UniProtKB-ARBA"/>
</dbReference>
<dbReference type="PANTHER" id="PTHR10625:SF38">
    <property type="entry name" value="HISTONE DEACETYLASE 6, ISOFORM G"/>
    <property type="match status" value="1"/>
</dbReference>
<dbReference type="SMART" id="SM00290">
    <property type="entry name" value="ZnF_UBP"/>
    <property type="match status" value="1"/>
</dbReference>
<sequence>MSLKHKNMSDITDALSKLSVESSTEIKPRTGLVFDNRMSEHCCLWDPNYPENPQRYLQALKRCEEYNLISKCLIISPRFATEEELLFGHTKEYTDLIKNSKCLNSITELEELSSKFDSIYFHPKTYEAALLAAGCTLELVSAVLKGIVANGLAIVRPPGHHAMVQEACGYCYFNNVAIAAKYALSKFNLKKILIIDWDVHHGQATQHFFYDDPRVLYFSIHRYQHGEFWPHLRESNFDFIGGNLARGFNINVPLNATELGTTEYLAIFNNILLPIAYEFCPELVLVSAGYDAAVGCPEGEMKVTPQTYPHFYNSISSLANGRICVILEGGYFLPSLSEGVALTLRALIGNPCPIISPCSKINKSAVETILDVISVHRPFWESVRFQNVYDVYDDDDVVKHVVCPKYAGNPLKGLTVFPTRDCYPVRDPHIVQILEAEVQNLIRNTDLSVPVHRTCLIFDQKMTQHVNKREKNHPEKAERVIKIYNKLLSHGLINKCLLLEPRDGSEAELALVHDLAYINSIKSTSTMSYRDIAKLENEYDSVYICQETYDAAVAACGNLLQTVDAVAKRICQNGFALIRPPGHHADAQNASGFCIFNSVAIAAKYLLTQYNMQRILIVDWDIHHGNGTQRIFYDNKNVLYISLHLYDGDFFPASPEADFAAVGSGEGEGYNINIPFNCVTSNGDYLAAFFHVILPIAYEFCPDFVLVSAGFDAVQDDPLGGCYVTPPCFGVMTKLLSSLSGGKIVLALEGGYNVENTSEAVFHCISSLLGEIPMSLPPAKPTLNAIRTIQNVIKVHKKYWKCLEFDVEVPDVISPNILCDIPSDVLGNKPLRTSDPVAIPRREDELECTEILDCEGAEGISNEMTYYCVTPLEYCPHLEFLQPIPAEGLNPFAICQACNDPNENWVCLHCYQVYCGRFINQHMLQHGMDMQHYLTLSYSDISVWCYGCDAYIHNDTLMPIKEYVCNKKFN</sequence>
<keyword evidence="28" id="KW-0966">Cell projection</keyword>
<evidence type="ECO:0000256" key="24">
    <source>
        <dbReference type="ARBA" id="ARBA00023163"/>
    </source>
</evidence>
<dbReference type="SUPFAM" id="SSF52768">
    <property type="entry name" value="Arginase/deacetylase"/>
    <property type="match status" value="2"/>
</dbReference>
<comment type="catalytic activity">
    <reaction evidence="29">
        <text>N(6)-acetyl-L-lysyl-[histone] + H2O = L-lysyl-[histone] + acetate</text>
        <dbReference type="Rhea" id="RHEA:58196"/>
        <dbReference type="Rhea" id="RHEA-COMP:9845"/>
        <dbReference type="Rhea" id="RHEA-COMP:11338"/>
        <dbReference type="ChEBI" id="CHEBI:15377"/>
        <dbReference type="ChEBI" id="CHEBI:29969"/>
        <dbReference type="ChEBI" id="CHEBI:30089"/>
        <dbReference type="ChEBI" id="CHEBI:61930"/>
        <dbReference type="EC" id="3.5.1.98"/>
    </reaction>
</comment>
<keyword evidence="26" id="KW-0206">Cytoskeleton</keyword>
<evidence type="ECO:0000313" key="36">
    <source>
        <dbReference type="EMBL" id="KFM80510.1"/>
    </source>
</evidence>
<dbReference type="GO" id="GO:0003779">
    <property type="term" value="F:actin binding"/>
    <property type="evidence" value="ECO:0007669"/>
    <property type="project" value="UniProtKB-KW"/>
</dbReference>
<dbReference type="GO" id="GO:0030425">
    <property type="term" value="C:dendrite"/>
    <property type="evidence" value="ECO:0007669"/>
    <property type="project" value="UniProtKB-SubCell"/>
</dbReference>
<dbReference type="GO" id="GO:0006950">
    <property type="term" value="P:response to stress"/>
    <property type="evidence" value="ECO:0007669"/>
    <property type="project" value="UniProtKB-ARBA"/>
</dbReference>
<keyword evidence="23" id="KW-0805">Transcription regulation</keyword>
<evidence type="ECO:0000259" key="35">
    <source>
        <dbReference type="PROSITE" id="PS50271"/>
    </source>
</evidence>
<keyword evidence="27" id="KW-0539">Nucleus</keyword>
<evidence type="ECO:0000256" key="4">
    <source>
        <dbReference type="ARBA" id="ARBA00004279"/>
    </source>
</evidence>
<feature type="domain" description="UBP-type" evidence="35">
    <location>
        <begin position="873"/>
        <end position="970"/>
    </location>
</feature>
<dbReference type="FunFam" id="3.40.800.20:FF:000005">
    <property type="entry name" value="histone deacetylase 6"/>
    <property type="match status" value="1"/>
</dbReference>
<evidence type="ECO:0000256" key="20">
    <source>
        <dbReference type="ARBA" id="ARBA00022833"/>
    </source>
</evidence>
<keyword evidence="17 34" id="KW-0863">Zinc-finger</keyword>
<keyword evidence="15" id="KW-0479">Metal-binding</keyword>
<dbReference type="CDD" id="cd10002">
    <property type="entry name" value="HDAC10_HDAC6-dom1"/>
    <property type="match status" value="1"/>
</dbReference>
<evidence type="ECO:0000256" key="18">
    <source>
        <dbReference type="ARBA" id="ARBA00022786"/>
    </source>
</evidence>
<comment type="pathway">
    <text evidence="8">Protein modification; protein ubiquitination.</text>
</comment>
<evidence type="ECO:0000256" key="9">
    <source>
        <dbReference type="ARBA" id="ARBA00007738"/>
    </source>
</evidence>
<dbReference type="AlphaFoldDB" id="A0A087UT21"/>
<evidence type="ECO:0000256" key="29">
    <source>
        <dbReference type="ARBA" id="ARBA00048287"/>
    </source>
</evidence>
<dbReference type="GO" id="GO:0051129">
    <property type="term" value="P:negative regulation of cellular component organization"/>
    <property type="evidence" value="ECO:0007669"/>
    <property type="project" value="UniProtKB-ARBA"/>
</dbReference>
<dbReference type="GO" id="GO:0051646">
    <property type="term" value="P:mitochondrion localization"/>
    <property type="evidence" value="ECO:0007669"/>
    <property type="project" value="UniProtKB-ARBA"/>
</dbReference>
<keyword evidence="24" id="KW-0804">Transcription</keyword>
<dbReference type="GO" id="GO:0005813">
    <property type="term" value="C:centrosome"/>
    <property type="evidence" value="ECO:0007669"/>
    <property type="project" value="UniProtKB-SubCell"/>
</dbReference>
<name>A0A087UT21_STEMI</name>
<dbReference type="InterPro" id="IPR013083">
    <property type="entry name" value="Znf_RING/FYVE/PHD"/>
</dbReference>
<keyword evidence="16" id="KW-0677">Repeat</keyword>
<dbReference type="Pfam" id="PF00850">
    <property type="entry name" value="Hist_deacetyl"/>
    <property type="match status" value="2"/>
</dbReference>
<keyword evidence="37" id="KW-1185">Reference proteome</keyword>
<evidence type="ECO:0000256" key="6">
    <source>
        <dbReference type="ARBA" id="ARBA00004484"/>
    </source>
</evidence>
<evidence type="ECO:0000256" key="15">
    <source>
        <dbReference type="ARBA" id="ARBA00022723"/>
    </source>
</evidence>
<evidence type="ECO:0000256" key="13">
    <source>
        <dbReference type="ARBA" id="ARBA00022553"/>
    </source>
</evidence>
<evidence type="ECO:0000256" key="16">
    <source>
        <dbReference type="ARBA" id="ARBA00022737"/>
    </source>
</evidence>
<evidence type="ECO:0000256" key="11">
    <source>
        <dbReference type="ARBA" id="ARBA00022490"/>
    </source>
</evidence>
<comment type="similarity">
    <text evidence="9">Belongs to the histone deacetylase family. HD type 2 subfamily.</text>
</comment>